<evidence type="ECO:0000313" key="1">
    <source>
        <dbReference type="EMBL" id="KAJ9092856.1"/>
    </source>
</evidence>
<dbReference type="Proteomes" id="UP001241377">
    <property type="component" value="Unassembled WGS sequence"/>
</dbReference>
<evidence type="ECO:0000313" key="2">
    <source>
        <dbReference type="Proteomes" id="UP001241377"/>
    </source>
</evidence>
<sequence length="263" mass="29559">MLARVLKKETMLIDSEESIPPPLKETRRVHSPSLTAKKTEDADRGKKGTAQPEEHEGGEVEDLAGIRERHAAEKEVEATARKAAIERMQAKLRKLEKRQTGSDSDDSDNDDSDDQREKKRKRAGPSTLDQELAKYANARRGNRKGVRKDEDDVLAALSSFTSKIRKSDPQAGDQMEDSHPGEQKDKGVETGAEEEGLDVDDDVGWMSHALKAVNDHSLDQSRRAESDYTVSNWFLFYGLCPFPYAFSELVRCRSLIHAPRPER</sequence>
<dbReference type="EMBL" id="JASBWR010000130">
    <property type="protein sequence ID" value="KAJ9092856.1"/>
    <property type="molecule type" value="Genomic_DNA"/>
</dbReference>
<accession>A0ACC2V1F7</accession>
<protein>
    <submittedName>
        <fullName evidence="1">Uncharacterized protein</fullName>
    </submittedName>
</protein>
<keyword evidence="2" id="KW-1185">Reference proteome</keyword>
<organism evidence="1 2">
    <name type="scientific">Naganishia cerealis</name>
    <dbReference type="NCBI Taxonomy" id="610337"/>
    <lineage>
        <taxon>Eukaryota</taxon>
        <taxon>Fungi</taxon>
        <taxon>Dikarya</taxon>
        <taxon>Basidiomycota</taxon>
        <taxon>Agaricomycotina</taxon>
        <taxon>Tremellomycetes</taxon>
        <taxon>Filobasidiales</taxon>
        <taxon>Filobasidiaceae</taxon>
        <taxon>Naganishia</taxon>
    </lineage>
</organism>
<name>A0ACC2V1F7_9TREE</name>
<proteinExistence type="predicted"/>
<reference evidence="1" key="1">
    <citation type="submission" date="2023-04" db="EMBL/GenBank/DDBJ databases">
        <title>Draft Genome sequencing of Naganishia species isolated from polar environments using Oxford Nanopore Technology.</title>
        <authorList>
            <person name="Leo P."/>
            <person name="Venkateswaran K."/>
        </authorList>
    </citation>
    <scope>NUCLEOTIDE SEQUENCE</scope>
    <source>
        <strain evidence="1">MNA-CCFEE 5261</strain>
    </source>
</reference>
<gene>
    <name evidence="1" type="ORF">QFC19_008580</name>
</gene>
<comment type="caution">
    <text evidence="1">The sequence shown here is derived from an EMBL/GenBank/DDBJ whole genome shotgun (WGS) entry which is preliminary data.</text>
</comment>